<dbReference type="InterPro" id="IPR032330">
    <property type="entry name" value="EF-G-binding_C"/>
</dbReference>
<evidence type="ECO:0000259" key="1">
    <source>
        <dbReference type="Pfam" id="PF16571"/>
    </source>
</evidence>
<dbReference type="AlphaFoldDB" id="A0A2L2BPP3"/>
<keyword evidence="3" id="KW-1185">Reference proteome</keyword>
<dbReference type="Pfam" id="PF16571">
    <property type="entry name" value="FBP_C"/>
    <property type="match status" value="1"/>
</dbReference>
<evidence type="ECO:0000313" key="3">
    <source>
        <dbReference type="Proteomes" id="UP000243077"/>
    </source>
</evidence>
<dbReference type="EMBL" id="CP026923">
    <property type="protein sequence ID" value="AVG23636.1"/>
    <property type="molecule type" value="Genomic_DNA"/>
</dbReference>
<proteinExistence type="predicted"/>
<name>A0A2L2BPP3_9MICO</name>
<gene>
    <name evidence="2" type="ORF">C3B54_11652</name>
</gene>
<feature type="domain" description="Elongation factor G-binding protein C-terminal treble-clef zinc-finger" evidence="1">
    <location>
        <begin position="8"/>
        <end position="160"/>
    </location>
</feature>
<organism evidence="2 3">
    <name type="scientific">Pontimonas salivibrio</name>
    <dbReference type="NCBI Taxonomy" id="1159327"/>
    <lineage>
        <taxon>Bacteria</taxon>
        <taxon>Bacillati</taxon>
        <taxon>Actinomycetota</taxon>
        <taxon>Actinomycetes</taxon>
        <taxon>Micrococcales</taxon>
        <taxon>Microbacteriaceae</taxon>
        <taxon>Pontimonas</taxon>
    </lineage>
</organism>
<dbReference type="RefSeq" id="WP_104913217.1">
    <property type="nucleotide sequence ID" value="NZ_CP026923.1"/>
</dbReference>
<evidence type="ECO:0000313" key="2">
    <source>
        <dbReference type="EMBL" id="AVG23636.1"/>
    </source>
</evidence>
<accession>A0A2L2BPP3</accession>
<reference evidence="2 3" key="1">
    <citation type="submission" date="2018-02" db="EMBL/GenBank/DDBJ databases">
        <title>Complete genome of the streamlined marine actinobacterium Pontimonas salivibrio CL-TW6 adapted to coastal planktonic lifestype.</title>
        <authorList>
            <person name="Cho B.C."/>
            <person name="Hardies S.C."/>
            <person name="Jang G.I."/>
            <person name="Hwang C.Y."/>
        </authorList>
    </citation>
    <scope>NUCLEOTIDE SEQUENCE [LARGE SCALE GENOMIC DNA]</scope>
    <source>
        <strain evidence="2 3">CL-TW6</strain>
    </source>
</reference>
<dbReference type="OrthoDB" id="4171838at2"/>
<protein>
    <submittedName>
        <fullName evidence="2">EF-G-binding protein FusB-like protein</fullName>
    </submittedName>
</protein>
<dbReference type="KEGG" id="psai:C3B54_11652"/>
<dbReference type="Proteomes" id="UP000243077">
    <property type="component" value="Chromosome"/>
</dbReference>
<sequence length="164" mass="18458">MRPLDPDEIRGSIVNIDDSERQEIPLPGLHETVWDEREFLGWRDPERPHRGYLVFWDGDTPVGVWVRAAESTMPAGRPAMCSLCHTQQPAPQVSLFVAPKAGASGKKGDTVGTYLCRDLNCPILMRQKSDELARPIDSEHTRRLLAEGVLKRLSGFTARVRNDR</sequence>